<name>A0A1V2IGS2_9ACTN</name>
<evidence type="ECO:0000256" key="4">
    <source>
        <dbReference type="ARBA" id="ARBA00022692"/>
    </source>
</evidence>
<keyword evidence="5 7" id="KW-1133">Transmembrane helix</keyword>
<feature type="transmembrane region" description="Helical" evidence="7">
    <location>
        <begin position="446"/>
        <end position="464"/>
    </location>
</feature>
<gene>
    <name evidence="9" type="ORF">BL253_05040</name>
</gene>
<evidence type="ECO:0000256" key="7">
    <source>
        <dbReference type="SAM" id="Phobius"/>
    </source>
</evidence>
<dbReference type="STRING" id="1834516.BL253_05040"/>
<sequence length="626" mass="69170">MAVAGRRSARPVAKHARRNLTVRDVYARCAEACGPLSAPRGENPRVEFRSVVPPGRRFALTLLFTFTTLVDLLLIGWLLLPDHVPGPGVIGIGDWRLALARVSFCLVILVEVIRLVQVTVIWILAWNAKDPVPLTPPSGLRVAVLTTIVPSKEPISVVARTLRAMREISYPDGFVTPWILDEEDDPEVRRIADELGVLHFSRKGRPEYNQPSGEFRARSKAGNHNAWRAEHESHYDVVAQMDPDHVPLTCFLERTLGYFRDPDVAFVVAPQVYGNMRENWVARGASMQQYLFNGVIERGGNGLDAPLLIGTNHLYRPDAWRQIGGYQDSIIEDHLTSMRVQGTVNPATGNSWKGVYTPDVIAIGEGPTTWTDYFNQQKRWAYGVWDVKLRRRARAGIRLRARQRLVYGMVQFYYPSVAMSLLFGSLATIAYLIFGATAISLPGDPWLTLWSASLGSWLSVWLWLRRFNLASHERREAGMAGMALTLFAGPIYVSAAVAALLRRPLAYAVTAKGELRSSESLRTFRLHLAWAAIAGTLLGVNLTVYRHYATPQAWALLSLVVGVSPPLIAAVGRIAARGEARAGPSADLPEAAVPRIPAPAASDRVENQLLLAPRLAEQAPGKESAR</sequence>
<evidence type="ECO:0000256" key="3">
    <source>
        <dbReference type="ARBA" id="ARBA00022679"/>
    </source>
</evidence>
<keyword evidence="6 7" id="KW-0472">Membrane</keyword>
<evidence type="ECO:0000313" key="9">
    <source>
        <dbReference type="EMBL" id="ONH32403.1"/>
    </source>
</evidence>
<evidence type="ECO:0000256" key="1">
    <source>
        <dbReference type="ARBA" id="ARBA00004141"/>
    </source>
</evidence>
<evidence type="ECO:0000256" key="5">
    <source>
        <dbReference type="ARBA" id="ARBA00022989"/>
    </source>
</evidence>
<keyword evidence="10" id="KW-1185">Reference proteome</keyword>
<dbReference type="SUPFAM" id="SSF53448">
    <property type="entry name" value="Nucleotide-diphospho-sugar transferases"/>
    <property type="match status" value="1"/>
</dbReference>
<keyword evidence="3 9" id="KW-0808">Transferase</keyword>
<evidence type="ECO:0000313" key="10">
    <source>
        <dbReference type="Proteomes" id="UP000188929"/>
    </source>
</evidence>
<dbReference type="GO" id="GO:0005886">
    <property type="term" value="C:plasma membrane"/>
    <property type="evidence" value="ECO:0007669"/>
    <property type="project" value="TreeGrafter"/>
</dbReference>
<organism evidence="9 10">
    <name type="scientific">Pseudofrankia asymbiotica</name>
    <dbReference type="NCBI Taxonomy" id="1834516"/>
    <lineage>
        <taxon>Bacteria</taxon>
        <taxon>Bacillati</taxon>
        <taxon>Actinomycetota</taxon>
        <taxon>Actinomycetes</taxon>
        <taxon>Frankiales</taxon>
        <taxon>Frankiaceae</taxon>
        <taxon>Pseudofrankia</taxon>
    </lineage>
</organism>
<feature type="transmembrane region" description="Helical" evidence="7">
    <location>
        <begin position="412"/>
        <end position="434"/>
    </location>
</feature>
<feature type="transmembrane region" description="Helical" evidence="7">
    <location>
        <begin position="556"/>
        <end position="576"/>
    </location>
</feature>
<dbReference type="Proteomes" id="UP000188929">
    <property type="component" value="Unassembled WGS sequence"/>
</dbReference>
<comment type="caution">
    <text evidence="9">The sequence shown here is derived from an EMBL/GenBank/DDBJ whole genome shotgun (WGS) entry which is preliminary data.</text>
</comment>
<feature type="transmembrane region" description="Helical" evidence="7">
    <location>
        <begin position="524"/>
        <end position="544"/>
    </location>
</feature>
<dbReference type="Pfam" id="PF13632">
    <property type="entry name" value="Glyco_trans_2_3"/>
    <property type="match status" value="1"/>
</dbReference>
<accession>A0A1V2IGS2</accession>
<evidence type="ECO:0000256" key="2">
    <source>
        <dbReference type="ARBA" id="ARBA00022676"/>
    </source>
</evidence>
<dbReference type="GO" id="GO:0016758">
    <property type="term" value="F:hexosyltransferase activity"/>
    <property type="evidence" value="ECO:0007669"/>
    <property type="project" value="TreeGrafter"/>
</dbReference>
<dbReference type="EMBL" id="MOMC01000010">
    <property type="protein sequence ID" value="ONH32403.1"/>
    <property type="molecule type" value="Genomic_DNA"/>
</dbReference>
<feature type="transmembrane region" description="Helical" evidence="7">
    <location>
        <begin position="476"/>
        <end position="501"/>
    </location>
</feature>
<feature type="domain" description="Glycosyltransferase 2-like" evidence="8">
    <location>
        <begin position="238"/>
        <end position="436"/>
    </location>
</feature>
<reference evidence="10" key="1">
    <citation type="submission" date="2016-10" db="EMBL/GenBank/DDBJ databases">
        <title>Frankia sp. NRRL B-16386 Genome sequencing.</title>
        <authorList>
            <person name="Ghodhbane-Gtari F."/>
            <person name="Swanson E."/>
            <person name="Gueddou A."/>
            <person name="Hezbri K."/>
            <person name="Ktari K."/>
            <person name="Nouioui I."/>
            <person name="Morris K."/>
            <person name="Simpson S."/>
            <person name="Abebe-Akele F."/>
            <person name="Thomas K."/>
            <person name="Gtari M."/>
            <person name="Tisa L.S."/>
        </authorList>
    </citation>
    <scope>NUCLEOTIDE SEQUENCE [LARGE SCALE GENOMIC DNA]</scope>
    <source>
        <strain evidence="10">NRRL B-16386</strain>
    </source>
</reference>
<dbReference type="Gene3D" id="3.90.550.10">
    <property type="entry name" value="Spore Coat Polysaccharide Biosynthesis Protein SpsA, Chain A"/>
    <property type="match status" value="1"/>
</dbReference>
<dbReference type="InterPro" id="IPR001173">
    <property type="entry name" value="Glyco_trans_2-like"/>
</dbReference>
<keyword evidence="4 7" id="KW-0812">Transmembrane</keyword>
<dbReference type="AlphaFoldDB" id="A0A1V2IGS2"/>
<dbReference type="OrthoDB" id="9806824at2"/>
<comment type="subcellular location">
    <subcellularLocation>
        <location evidence="1">Membrane</location>
        <topology evidence="1">Multi-pass membrane protein</topology>
    </subcellularLocation>
</comment>
<proteinExistence type="predicted"/>
<keyword evidence="2" id="KW-0328">Glycosyltransferase</keyword>
<dbReference type="PANTHER" id="PTHR43867">
    <property type="entry name" value="CELLULOSE SYNTHASE CATALYTIC SUBUNIT A [UDP-FORMING]"/>
    <property type="match status" value="1"/>
</dbReference>
<feature type="transmembrane region" description="Helical" evidence="7">
    <location>
        <begin position="58"/>
        <end position="80"/>
    </location>
</feature>
<evidence type="ECO:0000256" key="6">
    <source>
        <dbReference type="ARBA" id="ARBA00023136"/>
    </source>
</evidence>
<feature type="transmembrane region" description="Helical" evidence="7">
    <location>
        <begin position="100"/>
        <end position="125"/>
    </location>
</feature>
<dbReference type="InterPro" id="IPR050321">
    <property type="entry name" value="Glycosyltr_2/OpgH_subfam"/>
</dbReference>
<dbReference type="InterPro" id="IPR029044">
    <property type="entry name" value="Nucleotide-diphossugar_trans"/>
</dbReference>
<dbReference type="PANTHER" id="PTHR43867:SF2">
    <property type="entry name" value="CELLULOSE SYNTHASE CATALYTIC SUBUNIT A [UDP-FORMING]"/>
    <property type="match status" value="1"/>
</dbReference>
<protein>
    <submittedName>
        <fullName evidence="9">Glycosyl transferase family 2</fullName>
    </submittedName>
</protein>
<evidence type="ECO:0000259" key="8">
    <source>
        <dbReference type="Pfam" id="PF13632"/>
    </source>
</evidence>